<keyword evidence="1" id="KW-1133">Transmembrane helix</keyword>
<organism evidence="2 3">
    <name type="scientific">Microbacterium imperiale</name>
    <dbReference type="NCBI Taxonomy" id="33884"/>
    <lineage>
        <taxon>Bacteria</taxon>
        <taxon>Bacillati</taxon>
        <taxon>Actinomycetota</taxon>
        <taxon>Actinomycetes</taxon>
        <taxon>Micrococcales</taxon>
        <taxon>Microbacteriaceae</taxon>
        <taxon>Microbacterium</taxon>
    </lineage>
</organism>
<comment type="caution">
    <text evidence="2">The sequence shown here is derived from an EMBL/GenBank/DDBJ whole genome shotgun (WGS) entry which is preliminary data.</text>
</comment>
<reference evidence="2" key="1">
    <citation type="journal article" date="2014" name="Int. J. Syst. Evol. Microbiol.">
        <title>Complete genome sequence of Corynebacterium casei LMG S-19264T (=DSM 44701T), isolated from a smear-ripened cheese.</title>
        <authorList>
            <consortium name="US DOE Joint Genome Institute (JGI-PGF)"/>
            <person name="Walter F."/>
            <person name="Albersmeier A."/>
            <person name="Kalinowski J."/>
            <person name="Ruckert C."/>
        </authorList>
    </citation>
    <scope>NUCLEOTIDE SEQUENCE</scope>
    <source>
        <strain evidence="2">VKM Ac-1447</strain>
    </source>
</reference>
<dbReference type="RefSeq" id="WP_210006648.1">
    <property type="nucleotide sequence ID" value="NZ_BSEO01000014.1"/>
</dbReference>
<keyword evidence="3" id="KW-1185">Reference proteome</keyword>
<dbReference type="Proteomes" id="UP001142317">
    <property type="component" value="Unassembled WGS sequence"/>
</dbReference>
<dbReference type="EMBL" id="BSEO01000014">
    <property type="protein sequence ID" value="GLJ80405.1"/>
    <property type="molecule type" value="Genomic_DNA"/>
</dbReference>
<protein>
    <submittedName>
        <fullName evidence="2">Uncharacterized protein</fullName>
    </submittedName>
</protein>
<accession>A0A9W6HH35</accession>
<keyword evidence="1" id="KW-0812">Transmembrane</keyword>
<reference evidence="2" key="2">
    <citation type="submission" date="2023-01" db="EMBL/GenBank/DDBJ databases">
        <authorList>
            <person name="Sun Q."/>
            <person name="Evtushenko L."/>
        </authorList>
    </citation>
    <scope>NUCLEOTIDE SEQUENCE</scope>
    <source>
        <strain evidence="2">VKM Ac-1447</strain>
    </source>
</reference>
<keyword evidence="1" id="KW-0472">Membrane</keyword>
<feature type="transmembrane region" description="Helical" evidence="1">
    <location>
        <begin position="15"/>
        <end position="33"/>
    </location>
</feature>
<evidence type="ECO:0000313" key="2">
    <source>
        <dbReference type="EMBL" id="GLJ80405.1"/>
    </source>
</evidence>
<sequence>MGEFWSGLWGFAGSYWWLIFFIGPAAGGVAKAIERSAKRRHERRLEIIRAKAEAKGIVVRPASGDLAARDGGASFPSAADGDDAGASTRTRLERLFSAHDDLTHRWLEYELDVAKLIAFPAMSDGRQPLTAAFLRAKKVADGLRPPSADTRVSATDLAAYRDALTDAEVAFDLAERDARRQRDRSFSEAERRRLDTAKQLLNVAVDDAATPAERRTAYERVRAELDGLIAVSDAAMDRLAERAALQLPPTAPPAAS</sequence>
<evidence type="ECO:0000256" key="1">
    <source>
        <dbReference type="SAM" id="Phobius"/>
    </source>
</evidence>
<evidence type="ECO:0000313" key="3">
    <source>
        <dbReference type="Proteomes" id="UP001142317"/>
    </source>
</evidence>
<proteinExistence type="predicted"/>
<gene>
    <name evidence="2" type="ORF">GCM10017586_20880</name>
</gene>
<name>A0A9W6HH35_9MICO</name>
<dbReference type="AlphaFoldDB" id="A0A9W6HH35"/>